<dbReference type="AlphaFoldDB" id="A0A6I4TFP5"/>
<dbReference type="SUPFAM" id="SSF49503">
    <property type="entry name" value="Cupredoxins"/>
    <property type="match status" value="3"/>
</dbReference>
<dbReference type="Pfam" id="PF07731">
    <property type="entry name" value="Cu-oxidase_2"/>
    <property type="match status" value="1"/>
</dbReference>
<dbReference type="Gene3D" id="2.60.40.420">
    <property type="entry name" value="Cupredoxins - blue copper proteins"/>
    <property type="match status" value="3"/>
</dbReference>
<reference evidence="7 8" key="1">
    <citation type="submission" date="2019-12" db="EMBL/GenBank/DDBJ databases">
        <title>Genomic-based taxomic classification of the family Erythrobacteraceae.</title>
        <authorList>
            <person name="Xu L."/>
        </authorList>
    </citation>
    <scope>NUCLEOTIDE SEQUENCE [LARGE SCALE GENOMIC DNA]</scope>
    <source>
        <strain evidence="7 8">100921-2</strain>
    </source>
</reference>
<dbReference type="InterPro" id="IPR011707">
    <property type="entry name" value="Cu-oxidase-like_N"/>
</dbReference>
<dbReference type="GO" id="GO:0005507">
    <property type="term" value="F:copper ion binding"/>
    <property type="evidence" value="ECO:0007669"/>
    <property type="project" value="InterPro"/>
</dbReference>
<gene>
    <name evidence="7" type="ORF">GRI40_13005</name>
</gene>
<proteinExistence type="predicted"/>
<dbReference type="InterPro" id="IPR011706">
    <property type="entry name" value="Cu-oxidase_C"/>
</dbReference>
<dbReference type="PANTHER" id="PTHR11709">
    <property type="entry name" value="MULTI-COPPER OXIDASE"/>
    <property type="match status" value="1"/>
</dbReference>
<dbReference type="CDD" id="cd13874">
    <property type="entry name" value="CuRO_2_CopA"/>
    <property type="match status" value="1"/>
</dbReference>
<dbReference type="InterPro" id="IPR033138">
    <property type="entry name" value="Cu_oxidase_CS"/>
</dbReference>
<dbReference type="InterPro" id="IPR034284">
    <property type="entry name" value="CuRO_1_CopA"/>
</dbReference>
<dbReference type="Proteomes" id="UP000439522">
    <property type="component" value="Unassembled WGS sequence"/>
</dbReference>
<evidence type="ECO:0000313" key="8">
    <source>
        <dbReference type="Proteomes" id="UP000439522"/>
    </source>
</evidence>
<evidence type="ECO:0000256" key="1">
    <source>
        <dbReference type="ARBA" id="ARBA00022723"/>
    </source>
</evidence>
<evidence type="ECO:0000259" key="5">
    <source>
        <dbReference type="Pfam" id="PF07731"/>
    </source>
</evidence>
<dbReference type="InterPro" id="IPR001117">
    <property type="entry name" value="Cu-oxidase_2nd"/>
</dbReference>
<dbReference type="InterPro" id="IPR002355">
    <property type="entry name" value="Cu_oxidase_Cu_BS"/>
</dbReference>
<dbReference type="PROSITE" id="PS51318">
    <property type="entry name" value="TAT"/>
    <property type="match status" value="1"/>
</dbReference>
<dbReference type="InterPro" id="IPR006376">
    <property type="entry name" value="Cu-R_CopA"/>
</dbReference>
<dbReference type="Pfam" id="PF00394">
    <property type="entry name" value="Cu-oxidase"/>
    <property type="match status" value="1"/>
</dbReference>
<dbReference type="InterPro" id="IPR034279">
    <property type="entry name" value="CuRO_3_CopA"/>
</dbReference>
<name>A0A6I4TFP5_9SPHN</name>
<dbReference type="InterPro" id="IPR006311">
    <property type="entry name" value="TAT_signal"/>
</dbReference>
<keyword evidence="1" id="KW-0479">Metal-binding</keyword>
<evidence type="ECO:0000256" key="2">
    <source>
        <dbReference type="ARBA" id="ARBA00023002"/>
    </source>
</evidence>
<dbReference type="GO" id="GO:0016491">
    <property type="term" value="F:oxidoreductase activity"/>
    <property type="evidence" value="ECO:0007669"/>
    <property type="project" value="UniProtKB-KW"/>
</dbReference>
<keyword evidence="3" id="KW-0186">Copper</keyword>
<dbReference type="InterPro" id="IPR045087">
    <property type="entry name" value="Cu-oxidase_fam"/>
</dbReference>
<evidence type="ECO:0000259" key="6">
    <source>
        <dbReference type="Pfam" id="PF07732"/>
    </source>
</evidence>
<dbReference type="CDD" id="cd13848">
    <property type="entry name" value="CuRO_1_CopA"/>
    <property type="match status" value="1"/>
</dbReference>
<sequence>MHHLIERRALLRGGAIGVAGLGLSGLFPAWAQSGSAGLAPAMPTLSGDDIRLTIGQSDFTVGGRSAHAITMNGVLPAPLLRLKEGQNVRLHVQNTLDEDTSIHWHGLIVPFQMDGVPGVSFPGIKPKTTFLYEFPIRQSGTYWYHSHSGLQEQLGHYGPIVIDPADADPVAYDREHVIVLSDWTFLHPHQLVVKLKQEGGYFNRQKQTLAGLLRKGDPEEAMSLADRLMWGKMRMDPTDIADVTASTYTYLINGHGPKENWTGLFRPGERVRLRFINAATMTIFNIRIPGLPMTVVSADGLNVRPVTIDEFQIGNAETYDVIVEPTEDRAFTLVAESIDRSGMGRATLAPRLGMTAAVPPLRPRPTLTMKDMGMGGMDHGSMPGMDQNSMPGMDHSAHSAATAAGAAASMGGMDHGSSGSMAGMNMRDKSKVPPTVKVGVGVDSIAMAPVDRTGDPGLGLEDVGHRVLTYRDLMSLTPNPDKRPPTRTVEVHLTGNMERFMWSFDGEKFSEGVEPIRFELNERVRVVLINDSMMTHPIHLHGHFFEVVNGHTGSHPLKHTVNVLPGAKLTFDLTADAPGDWAFHCHLLLHMHAGMFRVVTVRPLQGEAA</sequence>
<organism evidence="7 8">
    <name type="scientific">Tsuneonella aeria</name>
    <dbReference type="NCBI Taxonomy" id="1837929"/>
    <lineage>
        <taxon>Bacteria</taxon>
        <taxon>Pseudomonadati</taxon>
        <taxon>Pseudomonadota</taxon>
        <taxon>Alphaproteobacteria</taxon>
        <taxon>Sphingomonadales</taxon>
        <taxon>Erythrobacteraceae</taxon>
        <taxon>Tsuneonella</taxon>
    </lineage>
</organism>
<dbReference type="PROSITE" id="PS00080">
    <property type="entry name" value="MULTICOPPER_OXIDASE2"/>
    <property type="match status" value="1"/>
</dbReference>
<keyword evidence="2" id="KW-0560">Oxidoreductase</keyword>
<keyword evidence="8" id="KW-1185">Reference proteome</keyword>
<protein>
    <submittedName>
        <fullName evidence="7">Copper resistance system multicopper oxidase</fullName>
    </submittedName>
</protein>
<dbReference type="GO" id="GO:0042597">
    <property type="term" value="C:periplasmic space"/>
    <property type="evidence" value="ECO:0007669"/>
    <property type="project" value="InterPro"/>
</dbReference>
<dbReference type="CDD" id="cd13896">
    <property type="entry name" value="CuRO_3_CopA"/>
    <property type="match status" value="1"/>
</dbReference>
<accession>A0A6I4TFP5</accession>
<dbReference type="InterPro" id="IPR008972">
    <property type="entry name" value="Cupredoxin"/>
</dbReference>
<dbReference type="InterPro" id="IPR034282">
    <property type="entry name" value="CuRO_2_CopA"/>
</dbReference>
<dbReference type="RefSeq" id="WP_160611945.1">
    <property type="nucleotide sequence ID" value="NZ_WTZA01000002.1"/>
</dbReference>
<comment type="caution">
    <text evidence="7">The sequence shown here is derived from an EMBL/GenBank/DDBJ whole genome shotgun (WGS) entry which is preliminary data.</text>
</comment>
<dbReference type="PROSITE" id="PS00079">
    <property type="entry name" value="MULTICOPPER_OXIDASE1"/>
    <property type="match status" value="1"/>
</dbReference>
<dbReference type="PANTHER" id="PTHR11709:SF394">
    <property type="entry name" value="FI03373P-RELATED"/>
    <property type="match status" value="1"/>
</dbReference>
<evidence type="ECO:0000259" key="4">
    <source>
        <dbReference type="Pfam" id="PF00394"/>
    </source>
</evidence>
<feature type="domain" description="Plastocyanin-like" evidence="6">
    <location>
        <begin position="59"/>
        <end position="165"/>
    </location>
</feature>
<dbReference type="NCBIfam" id="TIGR01480">
    <property type="entry name" value="copper_res_A"/>
    <property type="match status" value="1"/>
</dbReference>
<evidence type="ECO:0000256" key="3">
    <source>
        <dbReference type="ARBA" id="ARBA00023008"/>
    </source>
</evidence>
<dbReference type="EMBL" id="WTZA01000002">
    <property type="protein sequence ID" value="MXO76132.1"/>
    <property type="molecule type" value="Genomic_DNA"/>
</dbReference>
<dbReference type="Pfam" id="PF07732">
    <property type="entry name" value="Cu-oxidase_3"/>
    <property type="match status" value="1"/>
</dbReference>
<feature type="domain" description="Plastocyanin-like" evidence="4">
    <location>
        <begin position="244"/>
        <end position="342"/>
    </location>
</feature>
<feature type="domain" description="Plastocyanin-like" evidence="5">
    <location>
        <begin position="483"/>
        <end position="603"/>
    </location>
</feature>
<evidence type="ECO:0000313" key="7">
    <source>
        <dbReference type="EMBL" id="MXO76132.1"/>
    </source>
</evidence>
<dbReference type="OrthoDB" id="9757546at2"/>